<dbReference type="Gene3D" id="1.10.510.10">
    <property type="entry name" value="Transferase(Phosphotransferase) domain 1"/>
    <property type="match status" value="2"/>
</dbReference>
<feature type="transmembrane region" description="Helical" evidence="22">
    <location>
        <begin position="441"/>
        <end position="464"/>
    </location>
</feature>
<feature type="domain" description="Apple" evidence="26">
    <location>
        <begin position="329"/>
        <end position="410"/>
    </location>
</feature>
<evidence type="ECO:0000256" key="6">
    <source>
        <dbReference type="ARBA" id="ARBA00022692"/>
    </source>
</evidence>
<dbReference type="PROSITE" id="PS50927">
    <property type="entry name" value="BULB_LECTIN"/>
    <property type="match status" value="2"/>
</dbReference>
<keyword evidence="7 23" id="KW-0732">Signal</keyword>
<reference evidence="27 28" key="1">
    <citation type="submission" date="2024-04" db="EMBL/GenBank/DDBJ databases">
        <title>Genome assembly C_amara_ONT_v2.</title>
        <authorList>
            <person name="Yant L."/>
            <person name="Moore C."/>
            <person name="Slenker M."/>
        </authorList>
    </citation>
    <scope>NUCLEOTIDE SEQUENCE [LARGE SCALE GENOMIC DNA]</scope>
    <source>
        <tissue evidence="27">Leaf</tissue>
    </source>
</reference>
<keyword evidence="5 20" id="KW-0808">Transferase</keyword>
<dbReference type="InterPro" id="IPR000858">
    <property type="entry name" value="S_locus_glycoprot_dom"/>
</dbReference>
<keyword evidence="10 20" id="KW-0547">Nucleotide-binding</keyword>
<evidence type="ECO:0000259" key="24">
    <source>
        <dbReference type="PROSITE" id="PS50011"/>
    </source>
</evidence>
<evidence type="ECO:0000259" key="26">
    <source>
        <dbReference type="PROSITE" id="PS50948"/>
    </source>
</evidence>
<name>A0ABD1AYY7_CARAN</name>
<dbReference type="Pfam" id="PF01453">
    <property type="entry name" value="B_lectin"/>
    <property type="match status" value="1"/>
</dbReference>
<dbReference type="FunFam" id="3.30.200.20:FF:000798">
    <property type="entry name" value="G-type lectin S-receptor-like serine/threonine-protein kinase SD3-1"/>
    <property type="match status" value="1"/>
</dbReference>
<keyword evidence="16" id="KW-0675">Receptor</keyword>
<evidence type="ECO:0000256" key="23">
    <source>
        <dbReference type="SAM" id="SignalP"/>
    </source>
</evidence>
<evidence type="ECO:0000256" key="8">
    <source>
        <dbReference type="ARBA" id="ARBA00022734"/>
    </source>
</evidence>
<evidence type="ECO:0000256" key="18">
    <source>
        <dbReference type="ARBA" id="ARBA00047899"/>
    </source>
</evidence>
<dbReference type="AlphaFoldDB" id="A0ABD1AYY7"/>
<dbReference type="InterPro" id="IPR036426">
    <property type="entry name" value="Bulb-type_lectin_dom_sf"/>
</dbReference>
<dbReference type="SMART" id="SM00473">
    <property type="entry name" value="PAN_AP"/>
    <property type="match status" value="1"/>
</dbReference>
<feature type="domain" description="Bulb-type lectin" evidence="25">
    <location>
        <begin position="152"/>
        <end position="276"/>
    </location>
</feature>
<keyword evidence="2" id="KW-1003">Cell membrane</keyword>
<evidence type="ECO:0000256" key="1">
    <source>
        <dbReference type="ARBA" id="ARBA00004251"/>
    </source>
</evidence>
<dbReference type="Pfam" id="PF07714">
    <property type="entry name" value="PK_Tyr_Ser-Thr"/>
    <property type="match status" value="1"/>
</dbReference>
<evidence type="ECO:0000313" key="27">
    <source>
        <dbReference type="EMBL" id="KAL1206895.1"/>
    </source>
</evidence>
<evidence type="ECO:0000256" key="20">
    <source>
        <dbReference type="PIRNR" id="PIRNR000641"/>
    </source>
</evidence>
<evidence type="ECO:0000256" key="17">
    <source>
        <dbReference type="ARBA" id="ARBA00023180"/>
    </source>
</evidence>
<comment type="catalytic activity">
    <reaction evidence="18 20">
        <text>L-threonyl-[protein] + ATP = O-phospho-L-threonyl-[protein] + ADP + H(+)</text>
        <dbReference type="Rhea" id="RHEA:46608"/>
        <dbReference type="Rhea" id="RHEA-COMP:11060"/>
        <dbReference type="Rhea" id="RHEA-COMP:11605"/>
        <dbReference type="ChEBI" id="CHEBI:15378"/>
        <dbReference type="ChEBI" id="CHEBI:30013"/>
        <dbReference type="ChEBI" id="CHEBI:30616"/>
        <dbReference type="ChEBI" id="CHEBI:61977"/>
        <dbReference type="ChEBI" id="CHEBI:456216"/>
        <dbReference type="EC" id="2.7.11.1"/>
    </reaction>
</comment>
<dbReference type="EC" id="2.7.11.1" evidence="20"/>
<feature type="chain" id="PRO_5044888263" description="Receptor-like serine/threonine-protein kinase" evidence="23">
    <location>
        <begin position="23"/>
        <end position="762"/>
    </location>
</feature>
<evidence type="ECO:0000256" key="16">
    <source>
        <dbReference type="ARBA" id="ARBA00023170"/>
    </source>
</evidence>
<evidence type="ECO:0000256" key="14">
    <source>
        <dbReference type="ARBA" id="ARBA00023136"/>
    </source>
</evidence>
<dbReference type="Gene3D" id="3.30.200.20">
    <property type="entry name" value="Phosphorylase Kinase, domain 1"/>
    <property type="match status" value="1"/>
</dbReference>
<keyword evidence="15" id="KW-1015">Disulfide bond</keyword>
<feature type="domain" description="Protein kinase" evidence="24">
    <location>
        <begin position="464"/>
        <end position="762"/>
    </location>
</feature>
<keyword evidence="6 22" id="KW-0812">Transmembrane</keyword>
<feature type="signal peptide" evidence="23">
    <location>
        <begin position="1"/>
        <end position="22"/>
    </location>
</feature>
<dbReference type="CDD" id="cd01098">
    <property type="entry name" value="PAN_AP_plant"/>
    <property type="match status" value="1"/>
</dbReference>
<evidence type="ECO:0000256" key="7">
    <source>
        <dbReference type="ARBA" id="ARBA00022729"/>
    </source>
</evidence>
<keyword evidence="14 22" id="KW-0472">Membrane</keyword>
<dbReference type="PIRSF" id="PIRSF000641">
    <property type="entry name" value="SRK"/>
    <property type="match status" value="1"/>
</dbReference>
<evidence type="ECO:0000313" key="28">
    <source>
        <dbReference type="Proteomes" id="UP001558713"/>
    </source>
</evidence>
<comment type="caution">
    <text evidence="27">The sequence shown here is derived from an EMBL/GenBank/DDBJ whole genome shotgun (WGS) entry which is preliminary data.</text>
</comment>
<dbReference type="InterPro" id="IPR001480">
    <property type="entry name" value="Bulb-type_lectin_dom"/>
</dbReference>
<evidence type="ECO:0000256" key="5">
    <source>
        <dbReference type="ARBA" id="ARBA00022679"/>
    </source>
</evidence>
<dbReference type="Pfam" id="PF00024">
    <property type="entry name" value="PAN_1"/>
    <property type="match status" value="1"/>
</dbReference>
<dbReference type="GO" id="GO:0005886">
    <property type="term" value="C:plasma membrane"/>
    <property type="evidence" value="ECO:0007669"/>
    <property type="project" value="UniProtKB-SubCell"/>
</dbReference>
<keyword evidence="3 20" id="KW-0723">Serine/threonine-protein kinase</keyword>
<dbReference type="PROSITE" id="PS50948">
    <property type="entry name" value="PAN"/>
    <property type="match status" value="1"/>
</dbReference>
<evidence type="ECO:0000256" key="22">
    <source>
        <dbReference type="SAM" id="Phobius"/>
    </source>
</evidence>
<evidence type="ECO:0000256" key="19">
    <source>
        <dbReference type="ARBA" id="ARBA00048679"/>
    </source>
</evidence>
<evidence type="ECO:0000256" key="10">
    <source>
        <dbReference type="ARBA" id="ARBA00022741"/>
    </source>
</evidence>
<feature type="region of interest" description="Disordered" evidence="21">
    <location>
        <begin position="736"/>
        <end position="762"/>
    </location>
</feature>
<comment type="subcellular location">
    <subcellularLocation>
        <location evidence="1">Cell membrane</location>
        <topology evidence="1">Single-pass type I membrane protein</topology>
    </subcellularLocation>
</comment>
<dbReference type="Pfam" id="PF00954">
    <property type="entry name" value="S_locus_glycop"/>
    <property type="match status" value="1"/>
</dbReference>
<dbReference type="FunFam" id="1.10.510.10:FF:001016">
    <property type="entry name" value="G-type lectin S-receptor-like serine/threonine-protein kinase SD3-1"/>
    <property type="match status" value="1"/>
</dbReference>
<dbReference type="InterPro" id="IPR003609">
    <property type="entry name" value="Pan_app"/>
</dbReference>
<dbReference type="Gene3D" id="2.90.10.10">
    <property type="entry name" value="Bulb-type lectin domain"/>
    <property type="match status" value="2"/>
</dbReference>
<evidence type="ECO:0000256" key="2">
    <source>
        <dbReference type="ARBA" id="ARBA00022475"/>
    </source>
</evidence>
<dbReference type="InterPro" id="IPR011009">
    <property type="entry name" value="Kinase-like_dom_sf"/>
</dbReference>
<evidence type="ECO:0000256" key="3">
    <source>
        <dbReference type="ARBA" id="ARBA00022527"/>
    </source>
</evidence>
<dbReference type="InterPro" id="IPR000719">
    <property type="entry name" value="Prot_kinase_dom"/>
</dbReference>
<keyword evidence="12 20" id="KW-0067">ATP-binding</keyword>
<dbReference type="InterPro" id="IPR024171">
    <property type="entry name" value="SRK-like_kinase"/>
</dbReference>
<dbReference type="CDD" id="cd00028">
    <property type="entry name" value="B_lectin"/>
    <property type="match status" value="1"/>
</dbReference>
<keyword evidence="28" id="KW-1185">Reference proteome</keyword>
<evidence type="ECO:0000256" key="9">
    <source>
        <dbReference type="ARBA" id="ARBA00022737"/>
    </source>
</evidence>
<evidence type="ECO:0000256" key="12">
    <source>
        <dbReference type="ARBA" id="ARBA00022840"/>
    </source>
</evidence>
<dbReference type="Proteomes" id="UP001558713">
    <property type="component" value="Unassembled WGS sequence"/>
</dbReference>
<keyword evidence="13 22" id="KW-1133">Transmembrane helix</keyword>
<dbReference type="FunFam" id="1.10.510.10:FF:000846">
    <property type="entry name" value="G-type lectin S-receptor-like serine/threonine-protein kinase SD3-1"/>
    <property type="match status" value="1"/>
</dbReference>
<keyword evidence="9" id="KW-0677">Repeat</keyword>
<organism evidence="27 28">
    <name type="scientific">Cardamine amara subsp. amara</name>
    <dbReference type="NCBI Taxonomy" id="228776"/>
    <lineage>
        <taxon>Eukaryota</taxon>
        <taxon>Viridiplantae</taxon>
        <taxon>Streptophyta</taxon>
        <taxon>Embryophyta</taxon>
        <taxon>Tracheophyta</taxon>
        <taxon>Spermatophyta</taxon>
        <taxon>Magnoliopsida</taxon>
        <taxon>eudicotyledons</taxon>
        <taxon>Gunneridae</taxon>
        <taxon>Pentapetalae</taxon>
        <taxon>rosids</taxon>
        <taxon>malvids</taxon>
        <taxon>Brassicales</taxon>
        <taxon>Brassicaceae</taxon>
        <taxon>Cardamineae</taxon>
        <taxon>Cardamine</taxon>
    </lineage>
</organism>
<dbReference type="PANTHER" id="PTHR47974">
    <property type="entry name" value="OS07G0415500 PROTEIN"/>
    <property type="match status" value="1"/>
</dbReference>
<evidence type="ECO:0000256" key="15">
    <source>
        <dbReference type="ARBA" id="ARBA00023157"/>
    </source>
</evidence>
<feature type="domain" description="Bulb-type lectin" evidence="25">
    <location>
        <begin position="22"/>
        <end position="149"/>
    </location>
</feature>
<dbReference type="PANTHER" id="PTHR47974:SF13">
    <property type="entry name" value="G-TYPE LECTIN S-RECEPTOR-LIKE SERINE_THREONINE-PROTEIN KINASE SD3-1"/>
    <property type="match status" value="1"/>
</dbReference>
<evidence type="ECO:0000256" key="21">
    <source>
        <dbReference type="SAM" id="MobiDB-lite"/>
    </source>
</evidence>
<gene>
    <name evidence="27" type="ORF">V5N11_001909</name>
</gene>
<keyword evidence="8" id="KW-0430">Lectin</keyword>
<evidence type="ECO:0000256" key="11">
    <source>
        <dbReference type="ARBA" id="ARBA00022777"/>
    </source>
</evidence>
<dbReference type="GO" id="GO:0030246">
    <property type="term" value="F:carbohydrate binding"/>
    <property type="evidence" value="ECO:0007669"/>
    <property type="project" value="UniProtKB-KW"/>
</dbReference>
<proteinExistence type="inferred from homology"/>
<dbReference type="GO" id="GO:0004674">
    <property type="term" value="F:protein serine/threonine kinase activity"/>
    <property type="evidence" value="ECO:0007669"/>
    <property type="project" value="UniProtKB-KW"/>
</dbReference>
<comment type="similarity">
    <text evidence="20">Belongs to the protein kinase superfamily. Ser/Thr protein kinase family.</text>
</comment>
<evidence type="ECO:0000256" key="4">
    <source>
        <dbReference type="ARBA" id="ARBA00022536"/>
    </source>
</evidence>
<keyword evidence="17" id="KW-0325">Glycoprotein</keyword>
<comment type="catalytic activity">
    <reaction evidence="19 20">
        <text>L-seryl-[protein] + ATP = O-phospho-L-seryl-[protein] + ADP + H(+)</text>
        <dbReference type="Rhea" id="RHEA:17989"/>
        <dbReference type="Rhea" id="RHEA-COMP:9863"/>
        <dbReference type="Rhea" id="RHEA-COMP:11604"/>
        <dbReference type="ChEBI" id="CHEBI:15378"/>
        <dbReference type="ChEBI" id="CHEBI:29999"/>
        <dbReference type="ChEBI" id="CHEBI:30616"/>
        <dbReference type="ChEBI" id="CHEBI:83421"/>
        <dbReference type="ChEBI" id="CHEBI:456216"/>
        <dbReference type="EC" id="2.7.11.1"/>
    </reaction>
</comment>
<dbReference type="GO" id="GO:0005524">
    <property type="term" value="F:ATP binding"/>
    <property type="evidence" value="ECO:0007669"/>
    <property type="project" value="UniProtKB-KW"/>
</dbReference>
<dbReference type="SUPFAM" id="SSF51110">
    <property type="entry name" value="alpha-D-mannose-specific plant lectins"/>
    <property type="match status" value="2"/>
</dbReference>
<accession>A0ABD1AYY7</accession>
<dbReference type="EMBL" id="JBANAX010000493">
    <property type="protein sequence ID" value="KAL1206895.1"/>
    <property type="molecule type" value="Genomic_DNA"/>
</dbReference>
<feature type="compositionally biased region" description="Low complexity" evidence="21">
    <location>
        <begin position="747"/>
        <end position="762"/>
    </location>
</feature>
<keyword evidence="4" id="KW-0245">EGF-like domain</keyword>
<dbReference type="SUPFAM" id="SSF56112">
    <property type="entry name" value="Protein kinase-like (PK-like)"/>
    <property type="match status" value="1"/>
</dbReference>
<keyword evidence="11 20" id="KW-0418">Kinase</keyword>
<dbReference type="FunFam" id="2.90.10.10:FF:000016">
    <property type="entry name" value="G-type lectin S-receptor-like serine/threonine-protein kinase"/>
    <property type="match status" value="1"/>
</dbReference>
<dbReference type="SMART" id="SM00108">
    <property type="entry name" value="B_lectin"/>
    <property type="match status" value="1"/>
</dbReference>
<dbReference type="InterPro" id="IPR001245">
    <property type="entry name" value="Ser-Thr/Tyr_kinase_cat_dom"/>
</dbReference>
<evidence type="ECO:0000259" key="25">
    <source>
        <dbReference type="PROSITE" id="PS50927"/>
    </source>
</evidence>
<dbReference type="PROSITE" id="PS50011">
    <property type="entry name" value="PROTEIN_KINASE_DOM"/>
    <property type="match status" value="1"/>
</dbReference>
<sequence length="762" mass="85758">MLRALLLSLSLGFFCAFQFVVSDIQLGSRLVVGESSLWVSKNGDFALGFFNFPGLPNRFSIGIRFNSNSIPSDQRKVVWVAGADAAVTDNSSYFELTRNGELVLFDSSLNVPVWNSKTNRFSVSSALLRDDGNLVLLKDREEIVWQSFDTPTDTLLPNQKLAAFKMLRAAREISRSSYYSLHLEDSGRLELRWESNVTFWLSGNEAVMSKKKMKIGAVLTSEGALFLEDQDLIRPVWSAFGEDHNDTVKFRFLRLDRDGNLRMYSWKEDSGIWKPVWQAVENQCRVFATCGSQVCSFNNSGFPECSCPFNTFASVSDPKCLVPYQKPGCKSGFDMVKYKNLDLYGIYPANDSVISQTSSQRCKRMCLENSACTAVTYTNDGNAQCRMKLTRYISGYSDPSLSSVSYVKTCLDPIAVDPNVPKGKELEVAVTKSHNICLPCLIGATSTTLVLFLGFQLGIIVYIYRRKEKLAKKKADRFSKATNPKGLMVFSVDEIKAMTDNFDHSIGPQIFKGIMPENELVAVKEMEATLIEERKFRSSASKIGTMHHKNLAKLEGYCCELGRRFLVYEYAKNGSILDHIVDPLRRKKLTWRKRTETCLSVAKALCYLHSECREFVSHGNLNCGNILLGEELEAKLTEYGFGLCAADKDVEDFGKTVLTLITGRYEPEGVVSEWVYREWIEGRKETVVDKILEEDFDVEELERVLRISFWCVQADERLRPSMGEVVKVLEGTLSVDPPPPPFACARSSPTNSSESSQSLYEP</sequence>
<protein>
    <recommendedName>
        <fullName evidence="20">Receptor-like serine/threonine-protein kinase</fullName>
        <ecNumber evidence="20">2.7.11.1</ecNumber>
    </recommendedName>
</protein>
<evidence type="ECO:0000256" key="13">
    <source>
        <dbReference type="ARBA" id="ARBA00022989"/>
    </source>
</evidence>